<keyword evidence="1" id="KW-1133">Transmembrane helix</keyword>
<evidence type="ECO:0000313" key="3">
    <source>
        <dbReference type="Proteomes" id="UP000285655"/>
    </source>
</evidence>
<protein>
    <submittedName>
        <fullName evidence="2">Uncharacterized protein</fullName>
    </submittedName>
</protein>
<gene>
    <name evidence="2" type="ORF">C4544_00925</name>
</gene>
<dbReference type="AlphaFoldDB" id="A0A419DG48"/>
<dbReference type="Proteomes" id="UP000285655">
    <property type="component" value="Unassembled WGS sequence"/>
</dbReference>
<comment type="caution">
    <text evidence="2">The sequence shown here is derived from an EMBL/GenBank/DDBJ whole genome shotgun (WGS) entry which is preliminary data.</text>
</comment>
<evidence type="ECO:0000256" key="1">
    <source>
        <dbReference type="SAM" id="Phobius"/>
    </source>
</evidence>
<reference evidence="2 3" key="1">
    <citation type="journal article" date="2017" name="ISME J.">
        <title>Energy and carbon metabolisms in a deep terrestrial subsurface fluid microbial community.</title>
        <authorList>
            <person name="Momper L."/>
            <person name="Jungbluth S.P."/>
            <person name="Lee M.D."/>
            <person name="Amend J.P."/>
        </authorList>
    </citation>
    <scope>NUCLEOTIDE SEQUENCE [LARGE SCALE GENOMIC DNA]</scope>
    <source>
        <strain evidence="2">SURF_29</strain>
    </source>
</reference>
<keyword evidence="1" id="KW-0812">Transmembrane</keyword>
<accession>A0A419DG48</accession>
<name>A0A419DG48_9BACT</name>
<evidence type="ECO:0000313" key="2">
    <source>
        <dbReference type="EMBL" id="RJO62048.1"/>
    </source>
</evidence>
<proteinExistence type="predicted"/>
<sequence>MSEQGKSPINTKNLLIVVIVLLLGIVAYFTVIDKDNNLLKNNEQKPEEQSTDKYQAVFLTNGQVYFGKLEDKGGDYVKLTDIYYLQAQDQVQPKENVEENKNDANLTLIKLGKELHAPSDEMNINREQVLFWENIEKDGKVMKAIEEYKASNK</sequence>
<dbReference type="EMBL" id="QZJW01000005">
    <property type="protein sequence ID" value="RJO62048.1"/>
    <property type="molecule type" value="Genomic_DNA"/>
</dbReference>
<keyword evidence="1" id="KW-0472">Membrane</keyword>
<feature type="transmembrane region" description="Helical" evidence="1">
    <location>
        <begin position="12"/>
        <end position="31"/>
    </location>
</feature>
<organism evidence="2 3">
    <name type="scientific">candidate division WS5 bacterium</name>
    <dbReference type="NCBI Taxonomy" id="2093353"/>
    <lineage>
        <taxon>Bacteria</taxon>
        <taxon>candidate division WS5</taxon>
    </lineage>
</organism>